<feature type="repeat" description="WD" evidence="3">
    <location>
        <begin position="658"/>
        <end position="699"/>
    </location>
</feature>
<feature type="repeat" description="WD" evidence="3">
    <location>
        <begin position="703"/>
        <end position="736"/>
    </location>
</feature>
<feature type="repeat" description="WD" evidence="3">
    <location>
        <begin position="1185"/>
        <end position="1226"/>
    </location>
</feature>
<evidence type="ECO:0000256" key="3">
    <source>
        <dbReference type="PROSITE-ProRule" id="PRU00221"/>
    </source>
</evidence>
<accession>A0A7W9NLD0</accession>
<evidence type="ECO:0000256" key="2">
    <source>
        <dbReference type="ARBA" id="ARBA00022737"/>
    </source>
</evidence>
<keyword evidence="1 3" id="KW-0853">WD repeat</keyword>
<evidence type="ECO:0000256" key="1">
    <source>
        <dbReference type="ARBA" id="ARBA00022574"/>
    </source>
</evidence>
<dbReference type="PANTHER" id="PTHR19879">
    <property type="entry name" value="TRANSCRIPTION INITIATION FACTOR TFIID"/>
    <property type="match status" value="1"/>
</dbReference>
<protein>
    <submittedName>
        <fullName evidence="6">WD40 repeat protein</fullName>
    </submittedName>
</protein>
<gene>
    <name evidence="6" type="ORF">BJ998_008159</name>
</gene>
<feature type="domain" description="Novel STAND NTPase 1" evidence="5">
    <location>
        <begin position="101"/>
        <end position="475"/>
    </location>
</feature>
<dbReference type="Pfam" id="PF00400">
    <property type="entry name" value="WD40"/>
    <property type="match status" value="7"/>
</dbReference>
<feature type="repeat" description="WD" evidence="3">
    <location>
        <begin position="1095"/>
        <end position="1136"/>
    </location>
</feature>
<dbReference type="PROSITE" id="PS00678">
    <property type="entry name" value="WD_REPEATS_1"/>
    <property type="match status" value="6"/>
</dbReference>
<dbReference type="InterPro" id="IPR020472">
    <property type="entry name" value="WD40_PAC1"/>
</dbReference>
<dbReference type="InterPro" id="IPR049052">
    <property type="entry name" value="nSTAND1"/>
</dbReference>
<dbReference type="SUPFAM" id="SSF50978">
    <property type="entry name" value="WD40 repeat-like"/>
    <property type="match status" value="1"/>
</dbReference>
<proteinExistence type="predicted"/>
<comment type="caution">
    <text evidence="6">The sequence shown here is derived from an EMBL/GenBank/DDBJ whole genome shotgun (WGS) entry which is preliminary data.</text>
</comment>
<dbReference type="SUPFAM" id="SSF50998">
    <property type="entry name" value="Quinoprotein alcohol dehydrogenase-like"/>
    <property type="match status" value="1"/>
</dbReference>
<organism evidence="6 7">
    <name type="scientific">Kutzneria kofuensis</name>
    <dbReference type="NCBI Taxonomy" id="103725"/>
    <lineage>
        <taxon>Bacteria</taxon>
        <taxon>Bacillati</taxon>
        <taxon>Actinomycetota</taxon>
        <taxon>Actinomycetes</taxon>
        <taxon>Pseudonocardiales</taxon>
        <taxon>Pseudonocardiaceae</taxon>
        <taxon>Kutzneria</taxon>
    </lineage>
</organism>
<dbReference type="InterPro" id="IPR001680">
    <property type="entry name" value="WD40_rpt"/>
</dbReference>
<dbReference type="Gene3D" id="3.40.50.300">
    <property type="entry name" value="P-loop containing nucleotide triphosphate hydrolases"/>
    <property type="match status" value="1"/>
</dbReference>
<dbReference type="Gene3D" id="2.130.10.10">
    <property type="entry name" value="YVTN repeat-like/Quinoprotein amine dehydrogenase"/>
    <property type="match status" value="4"/>
</dbReference>
<dbReference type="PROSITE" id="PS50294">
    <property type="entry name" value="WD_REPEATS_REGION"/>
    <property type="match status" value="6"/>
</dbReference>
<dbReference type="InterPro" id="IPR015943">
    <property type="entry name" value="WD40/YVTN_repeat-like_dom_sf"/>
</dbReference>
<dbReference type="PROSITE" id="PS50082">
    <property type="entry name" value="WD_REPEATS_2"/>
    <property type="match status" value="7"/>
</dbReference>
<feature type="compositionally biased region" description="Polar residues" evidence="4">
    <location>
        <begin position="826"/>
        <end position="839"/>
    </location>
</feature>
<evidence type="ECO:0000256" key="4">
    <source>
        <dbReference type="SAM" id="MobiDB-lite"/>
    </source>
</evidence>
<reference evidence="6 7" key="1">
    <citation type="submission" date="2020-08" db="EMBL/GenBank/DDBJ databases">
        <title>Sequencing the genomes of 1000 actinobacteria strains.</title>
        <authorList>
            <person name="Klenk H.-P."/>
        </authorList>
    </citation>
    <scope>NUCLEOTIDE SEQUENCE [LARGE SCALE GENOMIC DNA]</scope>
    <source>
        <strain evidence="6 7">DSM 43851</strain>
    </source>
</reference>
<dbReference type="InterPro" id="IPR019775">
    <property type="entry name" value="WD40_repeat_CS"/>
</dbReference>
<dbReference type="SUPFAM" id="SSF52540">
    <property type="entry name" value="P-loop containing nucleoside triphosphate hydrolases"/>
    <property type="match status" value="1"/>
</dbReference>
<feature type="repeat" description="WD" evidence="3">
    <location>
        <begin position="1060"/>
        <end position="1091"/>
    </location>
</feature>
<dbReference type="AlphaFoldDB" id="A0A7W9NLD0"/>
<dbReference type="CDD" id="cd00200">
    <property type="entry name" value="WD40"/>
    <property type="match status" value="1"/>
</dbReference>
<evidence type="ECO:0000259" key="5">
    <source>
        <dbReference type="Pfam" id="PF20703"/>
    </source>
</evidence>
<dbReference type="RefSeq" id="WP_184869386.1">
    <property type="nucleotide sequence ID" value="NZ_JACHIR010000002.1"/>
</dbReference>
<dbReference type="InterPro" id="IPR011047">
    <property type="entry name" value="Quinoprotein_ADH-like_sf"/>
</dbReference>
<evidence type="ECO:0000313" key="7">
    <source>
        <dbReference type="Proteomes" id="UP000585638"/>
    </source>
</evidence>
<keyword evidence="2" id="KW-0677">Repeat</keyword>
<dbReference type="EMBL" id="JACHIR010000002">
    <property type="protein sequence ID" value="MBB5896900.1"/>
    <property type="molecule type" value="Genomic_DNA"/>
</dbReference>
<sequence>MPRGERPLDPGDTPLLRFAADLRKLREKAGNPVYRELSRRAHYSAPSLSDAAGGRKLPTLAVTLAYVAACDGDTAAWEQRWREVAAELAYDATPETSGRPPYLGLSAFQIEDADRFFGRDDLVAELLEQVRNRRFVGVFGASGAGKSSLLRAGLVAAAEYRALVFTPGAHPLEEAAVQVGGLTGVSTVTLRAEFADDPTALHLRVRETLPDEDLLLVVDQFEELFTLCADEAERQAFVAALVHAATVETSRTRVVIGVRADFLGHCTQLLDLREALRGGQVLVGPMTADELRVAITKPAAGLGQGVEAALVTRLIADAVGQPGVLPLVSHALLETWRRRQGVTLTLAGYDAAGGIRHAIAQTAEAVYAGFDAAQQDRARQLFVRLTALGDGTPDTRRRVSRAELDADETMDAVLDALTDARLITVDRDGVEVTHEALISHWPRLRDWLAADREGLRTHRQLTDATEAWAAVDEDPGALYRGTRLELARDWVDRADPVLTERERRFYDASVAARTREETAGRRRTTRLRLVVALLAVLVLAATAGIVRSVAAEHDADQQRDIAVAQDAARQAATLRGSNPALSLQLSLAAYRLANVPVTRDGLLSSFAQPYSTRVDAGPDVSFQAAVSPKRHLMALSSRVGASIWDIADPHRPRQVFFVPGHTQTLLALAFNPEGTLLASVSTDRSTKLWDVTDPAHIRLDATMEGHAGVVDAVAFAPDGRTLLTGSYDGTARLWDVTEPAQPRPAGTIPAPGGALAVGFAPSGDFIAVAGAGVRLWDPHDLSAPLGVVDDNSAALAFTPDSRRLAVAAPGNQIMLLDVGNPRQPRTESTTPGPDSGVSSLAVSADGTLLAAGSGDHNVRLWDISDAAHPVTRATLPDYDSAVPAVAFTPDGSALVALTQDHIAMITDVAPLLTQAQPNVVTAGFGPGNTVVTADKSGVATVRDLGTGKALGSVPGNAPPNAVPGGIAISGDGRLLAVNHDNVVSLWDISDPRRPRELPPLPSPQCIVYALVFSPDHRRLGCIGQAGVRIWDIHDPAHAVAAPLIYVAGPGLSTIHRATGLAFSPDNRLAVLARGDGSLRLWDIADAAQPRELSSMTGHRDLTLGVAFSPDGKVIGSASVDATVRLWDVADPTRPRAAAVLTDQHDTGGAIAFTPSGHILATGGDDSAVRLWDVEDPDHPVSVGVLTGHSGGIAKLAIAPDGHSLITAGGDHTVRLWDTDPSRVAARVCATAWPPITREQWNQYLPGIDFSPPCG</sequence>
<dbReference type="InterPro" id="IPR027417">
    <property type="entry name" value="P-loop_NTPase"/>
</dbReference>
<feature type="repeat" description="WD" evidence="3">
    <location>
        <begin position="1140"/>
        <end position="1181"/>
    </location>
</feature>
<dbReference type="Proteomes" id="UP000585638">
    <property type="component" value="Unassembled WGS sequence"/>
</dbReference>
<keyword evidence="7" id="KW-1185">Reference proteome</keyword>
<feature type="repeat" description="WD" evidence="3">
    <location>
        <begin position="830"/>
        <end position="871"/>
    </location>
</feature>
<dbReference type="InterPro" id="IPR036322">
    <property type="entry name" value="WD40_repeat_dom_sf"/>
</dbReference>
<dbReference type="PANTHER" id="PTHR19879:SF9">
    <property type="entry name" value="TRANSCRIPTION INITIATION FACTOR TFIID SUBUNIT 5"/>
    <property type="match status" value="1"/>
</dbReference>
<name>A0A7W9NLD0_9PSEU</name>
<dbReference type="Pfam" id="PF20703">
    <property type="entry name" value="nSTAND1"/>
    <property type="match status" value="1"/>
</dbReference>
<dbReference type="PRINTS" id="PR00320">
    <property type="entry name" value="GPROTEINBRPT"/>
</dbReference>
<feature type="region of interest" description="Disordered" evidence="4">
    <location>
        <begin position="817"/>
        <end position="839"/>
    </location>
</feature>
<dbReference type="SMART" id="SM00320">
    <property type="entry name" value="WD40"/>
    <property type="match status" value="12"/>
</dbReference>
<evidence type="ECO:0000313" key="6">
    <source>
        <dbReference type="EMBL" id="MBB5896900.1"/>
    </source>
</evidence>